<feature type="compositionally biased region" description="Low complexity" evidence="3">
    <location>
        <begin position="933"/>
        <end position="947"/>
    </location>
</feature>
<feature type="compositionally biased region" description="Low complexity" evidence="3">
    <location>
        <begin position="734"/>
        <end position="767"/>
    </location>
</feature>
<feature type="compositionally biased region" description="Polar residues" evidence="3">
    <location>
        <begin position="1026"/>
        <end position="1045"/>
    </location>
</feature>
<dbReference type="InParanoid" id="D8PW04"/>
<keyword evidence="2" id="KW-0811">Translocation</keyword>
<dbReference type="OMA" id="KEPAHNT"/>
<feature type="compositionally biased region" description="Basic and acidic residues" evidence="3">
    <location>
        <begin position="349"/>
        <end position="358"/>
    </location>
</feature>
<organism evidence="5">
    <name type="scientific">Schizophyllum commune (strain H4-8 / FGSC 9210)</name>
    <name type="common">Split gill fungus</name>
    <dbReference type="NCBI Taxonomy" id="578458"/>
    <lineage>
        <taxon>Eukaryota</taxon>
        <taxon>Fungi</taxon>
        <taxon>Dikarya</taxon>
        <taxon>Basidiomycota</taxon>
        <taxon>Agaricomycotina</taxon>
        <taxon>Agaricomycetes</taxon>
        <taxon>Agaricomycetidae</taxon>
        <taxon>Agaricales</taxon>
        <taxon>Schizophyllaceae</taxon>
        <taxon>Schizophyllum</taxon>
    </lineage>
</organism>
<feature type="region of interest" description="Disordered" evidence="3">
    <location>
        <begin position="162"/>
        <end position="1081"/>
    </location>
</feature>
<keyword evidence="2" id="KW-0539">Nucleus</keyword>
<feature type="compositionally biased region" description="Low complexity" evidence="3">
    <location>
        <begin position="432"/>
        <end position="458"/>
    </location>
</feature>
<feature type="compositionally biased region" description="Basic and acidic residues" evidence="3">
    <location>
        <begin position="218"/>
        <end position="237"/>
    </location>
</feature>
<feature type="compositionally biased region" description="Low complexity" evidence="3">
    <location>
        <begin position="960"/>
        <end position="974"/>
    </location>
</feature>
<name>D8PW04_SCHCM</name>
<dbReference type="OrthoDB" id="3230904at2759"/>
<feature type="compositionally biased region" description="Polar residues" evidence="3">
    <location>
        <begin position="904"/>
        <end position="913"/>
    </location>
</feature>
<feature type="compositionally biased region" description="Low complexity" evidence="3">
    <location>
        <begin position="472"/>
        <end position="482"/>
    </location>
</feature>
<evidence type="ECO:0000256" key="3">
    <source>
        <dbReference type="SAM" id="MobiDB-lite"/>
    </source>
</evidence>
<dbReference type="GeneID" id="9595630"/>
<evidence type="ECO:0000313" key="5">
    <source>
        <dbReference type="Proteomes" id="UP000007431"/>
    </source>
</evidence>
<feature type="compositionally biased region" description="Pro residues" evidence="3">
    <location>
        <begin position="422"/>
        <end position="431"/>
    </location>
</feature>
<dbReference type="STRING" id="578458.D8PW04"/>
<protein>
    <recommendedName>
        <fullName evidence="6">Nuclear pore complex NUP2/50/61 domain-containing protein</fullName>
    </recommendedName>
</protein>
<feature type="compositionally biased region" description="Acidic residues" evidence="3">
    <location>
        <begin position="338"/>
        <end position="348"/>
    </location>
</feature>
<accession>D8PW04</accession>
<evidence type="ECO:0000256" key="1">
    <source>
        <dbReference type="ARBA" id="ARBA00004567"/>
    </source>
</evidence>
<feature type="region of interest" description="Disordered" evidence="3">
    <location>
        <begin position="1"/>
        <end position="82"/>
    </location>
</feature>
<dbReference type="eggNOG" id="ENOG502SBNW">
    <property type="taxonomic scope" value="Eukaryota"/>
</dbReference>
<feature type="compositionally biased region" description="Polar residues" evidence="3">
    <location>
        <begin position="602"/>
        <end position="619"/>
    </location>
</feature>
<feature type="compositionally biased region" description="Basic residues" evidence="3">
    <location>
        <begin position="1071"/>
        <end position="1081"/>
    </location>
</feature>
<proteinExistence type="predicted"/>
<feature type="compositionally biased region" description="Low complexity" evidence="3">
    <location>
        <begin position="535"/>
        <end position="547"/>
    </location>
</feature>
<dbReference type="VEuPathDB" id="FungiDB:SCHCODRAFT_02483680"/>
<evidence type="ECO:0000313" key="4">
    <source>
        <dbReference type="EMBL" id="EFJ00955.1"/>
    </source>
</evidence>
<feature type="compositionally biased region" description="Basic residues" evidence="3">
    <location>
        <begin position="312"/>
        <end position="321"/>
    </location>
</feature>
<feature type="compositionally biased region" description="Low complexity" evidence="3">
    <location>
        <begin position="658"/>
        <end position="672"/>
    </location>
</feature>
<keyword evidence="2" id="KW-0906">Nuclear pore complex</keyword>
<dbReference type="EMBL" id="GL377303">
    <property type="protein sequence ID" value="EFJ00955.1"/>
    <property type="molecule type" value="Genomic_DNA"/>
</dbReference>
<gene>
    <name evidence="4" type="ORF">SCHCODRAFT_232399</name>
</gene>
<comment type="subcellular location">
    <subcellularLocation>
        <location evidence="1">Nucleus</location>
        <location evidence="1">Nuclear pore complex</location>
    </subcellularLocation>
</comment>
<sequence>MSVDPPQRMYQPRAVTRDVSMQYTPTLPQHDHSMDIIDEPMRRSPSFRGSLPPTSSFRMRMSATPQVEPIRESSMPPSLTDLNTNPAFVRAPSQGVESRQRLTPSNTLGTVAEQRHLFSPTKSRSSLSYVFSAQETAPRAASGEAAQKALLELDAYKTPIIPSRRRKDTSDASALASTSRPTTGPDLFKKKRKFVPMNEEEQLALNLTGQGKKKKKSKDKEARANDTKPYSKPDGLKKLMTRHKAGEDPDASFESEGANELTRSDSQMDTSTGTTEKENKTNEPTVPDLPPQDNFAPRSADAPAQGSSLRIGRTKTSRQHLARPTIQRPLKKKFSAAFEDDDVDDDMEERNQEIEKLNEIQAKAPPFKIDSNFFAKPPQAAPTSSDASKAKEPPVTSLPFSLGSPAPPAPKAPEPVKEAVPAPAPEKPAPTPFSFSAPPKTDTPSASNGATSTSSSGGIPNFFSSSPALAKPLTLPTPTTPLFGSPAATPKLDGAVPLPGTPKPAAPPAFSFGTPAPAEPVKDPNSPFWVGSKTAAAPANGSAASNGLPSGSLFGAPKVDEPPKSAPATTFSFEKKEEAPKSAAPTAAPFSFGKPAEPTKPAESTSGLFGQPSTSSSTAGGLFGSTPAAPPATTVGFSFGAPAPATTPKPEEAPKPAPFSFGAPAPAAEAPKPSTPFSFGQPAASSDSAPKPLFGAPASITEAPKPAFGAAPSVQAPKPLFGAAPSADAPKPLFGSAPSSPAPFSFGQPAKTDAPAASPFSFGAAPSTPKPEEKKPAFSFGAPAATPAAPAPFSFGSSTAAPATTEAPKPFSFGAPAPARPSTPPKNDDDGMRMEESPTREITKAEPSKLTLNTGGASFSFGGSTGGFGSASSTTAPSNPFAFGAPAASKPEENKPAFGGFGQPAQTGFSFGQSKPAEAAEPQRPATTGSFGFGASTPTSSASPFAFGTPSSSNNANPFGGASSQSGSAPNSPSTFHQPSPFSFGAPAPIQQTNSFSFGSQPASPAVPSATLPQPGTPSGAFGASNAFSVASPTSPFTSAPNSAGTDGGGLFTMGSASSNAPPAPGPGGRPVRRLPTRRKH</sequence>
<keyword evidence="5" id="KW-1185">Reference proteome</keyword>
<feature type="compositionally biased region" description="Polar residues" evidence="3">
    <location>
        <begin position="675"/>
        <end position="688"/>
    </location>
</feature>
<dbReference type="Pfam" id="PF13634">
    <property type="entry name" value="Nucleoporin_FG"/>
    <property type="match status" value="3"/>
</dbReference>
<dbReference type="RefSeq" id="XP_003035857.1">
    <property type="nucleotide sequence ID" value="XM_003035811.1"/>
</dbReference>
<keyword evidence="2" id="KW-0813">Transport</keyword>
<dbReference type="GO" id="GO:0005643">
    <property type="term" value="C:nuclear pore"/>
    <property type="evidence" value="ECO:0007669"/>
    <property type="project" value="UniProtKB-SubCell"/>
</dbReference>
<dbReference type="Proteomes" id="UP000007431">
    <property type="component" value="Unassembled WGS sequence"/>
</dbReference>
<reference evidence="4 5" key="1">
    <citation type="journal article" date="2010" name="Nat. Biotechnol.">
        <title>Genome sequence of the model mushroom Schizophyllum commune.</title>
        <authorList>
            <person name="Ohm R.A."/>
            <person name="de Jong J.F."/>
            <person name="Lugones L.G."/>
            <person name="Aerts A."/>
            <person name="Kothe E."/>
            <person name="Stajich J.E."/>
            <person name="de Vries R.P."/>
            <person name="Record E."/>
            <person name="Levasseur A."/>
            <person name="Baker S.E."/>
            <person name="Bartholomew K.A."/>
            <person name="Coutinho P.M."/>
            <person name="Erdmann S."/>
            <person name="Fowler T.J."/>
            <person name="Gathman A.C."/>
            <person name="Lombard V."/>
            <person name="Henrissat B."/>
            <person name="Knabe N."/>
            <person name="Kuees U."/>
            <person name="Lilly W.W."/>
            <person name="Lindquist E."/>
            <person name="Lucas S."/>
            <person name="Magnuson J.K."/>
            <person name="Piumi F."/>
            <person name="Raudaskoski M."/>
            <person name="Salamov A."/>
            <person name="Schmutz J."/>
            <person name="Schwarze F.W.M.R."/>
            <person name="vanKuyk P.A."/>
            <person name="Horton J.S."/>
            <person name="Grigoriev I.V."/>
            <person name="Woesten H.A.B."/>
        </authorList>
    </citation>
    <scope>NUCLEOTIDE SEQUENCE [LARGE SCALE GENOMIC DNA]</scope>
    <source>
        <strain evidence="5">H4-8 / FGSC 9210</strain>
    </source>
</reference>
<dbReference type="InterPro" id="IPR025574">
    <property type="entry name" value="Nucleoporin_FG_rpt"/>
</dbReference>
<evidence type="ECO:0008006" key="6">
    <source>
        <dbReference type="Google" id="ProtNLM"/>
    </source>
</evidence>
<feature type="compositionally biased region" description="Polar residues" evidence="3">
    <location>
        <begin position="990"/>
        <end position="1003"/>
    </location>
</feature>
<dbReference type="KEGG" id="scm:SCHCO_02483680"/>
<keyword evidence="2" id="KW-0653">Protein transport</keyword>
<evidence type="ECO:0000256" key="2">
    <source>
        <dbReference type="ARBA" id="ARBA00023132"/>
    </source>
</evidence>
<feature type="compositionally biased region" description="Basic and acidic residues" evidence="3">
    <location>
        <begin position="29"/>
        <end position="42"/>
    </location>
</feature>
<dbReference type="AlphaFoldDB" id="D8PW04"/>
<feature type="compositionally biased region" description="Basic and acidic residues" evidence="3">
    <location>
        <begin position="826"/>
        <end position="847"/>
    </location>
</feature>
<keyword evidence="2" id="KW-0509">mRNA transport</keyword>
<dbReference type="HOGENOM" id="CLU_007953_0_0_1"/>
<feature type="compositionally biased region" description="Low complexity" evidence="3">
    <location>
        <begin position="777"/>
        <end position="810"/>
    </location>
</feature>